<evidence type="ECO:0000313" key="2">
    <source>
        <dbReference type="EMBL" id="SIB22605.1"/>
    </source>
</evidence>
<feature type="transmembrane region" description="Helical" evidence="1">
    <location>
        <begin position="12"/>
        <end position="35"/>
    </location>
</feature>
<proteinExistence type="predicted"/>
<protein>
    <recommendedName>
        <fullName evidence="4">Integral membrane protein</fullName>
    </recommendedName>
</protein>
<evidence type="ECO:0000256" key="1">
    <source>
        <dbReference type="SAM" id="Phobius"/>
    </source>
</evidence>
<evidence type="ECO:0000313" key="3">
    <source>
        <dbReference type="Proteomes" id="UP000185210"/>
    </source>
</evidence>
<name>A0AB38D1U9_9MYCO</name>
<sequence length="45" mass="4758">MIILGVVGAIGLLFAGVLVVSVLGYLVLGTAFTIIDWLDDRLNLL</sequence>
<accession>A0AB38D1U9</accession>
<comment type="caution">
    <text evidence="2">The sequence shown here is derived from an EMBL/GenBank/DDBJ whole genome shotgun (WGS) entry which is preliminary data.</text>
</comment>
<reference evidence="2 3" key="1">
    <citation type="submission" date="2016-11" db="EMBL/GenBank/DDBJ databases">
        <authorList>
            <consortium name="Pathogen Informatics"/>
        </authorList>
    </citation>
    <scope>NUCLEOTIDE SEQUENCE [LARGE SCALE GENOMIC DNA]</scope>
    <source>
        <strain evidence="2 3">104</strain>
    </source>
</reference>
<gene>
    <name evidence="2" type="ORF">SAMEA2070301_03292</name>
</gene>
<organism evidence="2 3">
    <name type="scientific">Mycobacteroides abscessus subsp. abscessus</name>
    <dbReference type="NCBI Taxonomy" id="1185650"/>
    <lineage>
        <taxon>Bacteria</taxon>
        <taxon>Bacillati</taxon>
        <taxon>Actinomycetota</taxon>
        <taxon>Actinomycetes</taxon>
        <taxon>Mycobacteriales</taxon>
        <taxon>Mycobacteriaceae</taxon>
        <taxon>Mycobacteroides</taxon>
        <taxon>Mycobacteroides abscessus</taxon>
    </lineage>
</organism>
<dbReference type="RefSeq" id="WP_165643295.1">
    <property type="nucleotide sequence ID" value="NZ_FRZT01000017.1"/>
</dbReference>
<keyword evidence="1" id="KW-1133">Transmembrane helix</keyword>
<keyword evidence="1" id="KW-0812">Transmembrane</keyword>
<evidence type="ECO:0008006" key="4">
    <source>
        <dbReference type="Google" id="ProtNLM"/>
    </source>
</evidence>
<dbReference type="Proteomes" id="UP000185210">
    <property type="component" value="Unassembled WGS sequence"/>
</dbReference>
<dbReference type="EMBL" id="FSHM01000004">
    <property type="protein sequence ID" value="SIB22605.1"/>
    <property type="molecule type" value="Genomic_DNA"/>
</dbReference>
<dbReference type="AlphaFoldDB" id="A0AB38D1U9"/>
<keyword evidence="1" id="KW-0472">Membrane</keyword>